<dbReference type="Gene3D" id="1.10.472.10">
    <property type="entry name" value="Cyclin-like"/>
    <property type="match status" value="1"/>
</dbReference>
<sequence>MKIIDSSICNINVIEKIANDKIIRSGAKGEEGASNRKRKKTFSGEKSLHVTICSSQSREEILHATHEKGNINIAITENVNNKKGQSVPNGQVEFPHITAIPNSLQKTQLKMSSMARAESVDGIGSLTRIACVTRINHVGGNLNDEELKSKVKEFYKGAHENVNVNDMGEKLQEGEEEKKKKKNHSYPFVRDENKKSKENELVDEENYMYNFQKKNTLTENEVCSHKFAHAIKIKEEFCRESSPNGNPDSLCDKIKASEMFYIPKFQPCFCENSNARVVVPIRGNDKSDHNPNQHSDSQNVEDSKNIEKEIKYLINIEKNGLICRSNTGENVEDGKTKNSGEANGRVGENKECASKGNNRKNDIQVGDNYNVGEVEGDKSAERSAAERSAAEPSTAEPSAAEPSAAEPSAAEPSAAEAPPSPTSESESTNDIEQLKAEIKKEIYNRLSIALDINMCLNTDEEYYDKFKKKKKFRKYIVNTSKFVIILGKQLNLSFSTITIALYYLHRYHQKVLKKKKNSLPYLLAGACIFLAWKLREDFENFKKSKKLYDIPKIIFKLLNYFDKKKKIKKKMKEIQIGMLINSKSTNRGEFKISSEDTFGTFMERVKRTEMQKGDRRSRENERGTNDRAINDRAINDRGKNDRDQNDREKKDREKKDREKKDRDKNDRTINDRGKNDRDKNDRGKNDIGTVKKKERNTSPVRDTKKLATEEEKKKKSLYHDLDEIKGIINTGYISDVNNISHVSDYFNSYLSEYNSNDVSEYEECESGVSSIPKQNDDKKDTQSDSSICKNLADNQEQMTKRDIRKFQQLCKNEKQKIKISSSQWILKNSGQKLQLMQKIIIYYEGEILKSINYFLKTENFSFEILPSFIASFGYIMKDYIEQKQISYLQKIAFLSILDYYKTPLCLIFNSKEIMVACILRSYISLKCICSQLHLRTLSLQDFENKAIHFTQFLSCDNPISINRVKIALREIRLFDE</sequence>
<feature type="region of interest" description="Disordered" evidence="1">
    <location>
        <begin position="603"/>
        <end position="713"/>
    </location>
</feature>
<dbReference type="OrthoDB" id="361691at2759"/>
<feature type="region of interest" description="Disordered" evidence="1">
    <location>
        <begin position="764"/>
        <end position="785"/>
    </location>
</feature>
<dbReference type="Proteomes" id="UP000195521">
    <property type="component" value="Unassembled WGS sequence"/>
</dbReference>
<dbReference type="EMBL" id="BDQF01000001">
    <property type="protein sequence ID" value="GAW79010.1"/>
    <property type="molecule type" value="Genomic_DNA"/>
</dbReference>
<keyword evidence="4" id="KW-1185">Reference proteome</keyword>
<feature type="compositionally biased region" description="Basic and acidic residues" evidence="1">
    <location>
        <begin position="603"/>
        <end position="691"/>
    </location>
</feature>
<accession>A0A1Y1J9R3</accession>
<keyword evidence="2" id="KW-0812">Transmembrane</keyword>
<dbReference type="SUPFAM" id="SSF47954">
    <property type="entry name" value="Cyclin-like"/>
    <property type="match status" value="1"/>
</dbReference>
<evidence type="ECO:0000313" key="3">
    <source>
        <dbReference type="EMBL" id="GAW79010.1"/>
    </source>
</evidence>
<dbReference type="AlphaFoldDB" id="A0A1Y1J9R3"/>
<keyword evidence="2" id="KW-0472">Membrane</keyword>
<name>A0A1Y1J9R3_PLAGO</name>
<dbReference type="InterPro" id="IPR036915">
    <property type="entry name" value="Cyclin-like_sf"/>
</dbReference>
<dbReference type="GeneID" id="39745708"/>
<dbReference type="CDD" id="cd00043">
    <property type="entry name" value="CYCLIN_SF"/>
    <property type="match status" value="1"/>
</dbReference>
<feature type="region of interest" description="Disordered" evidence="1">
    <location>
        <begin position="281"/>
        <end position="304"/>
    </location>
</feature>
<proteinExistence type="predicted"/>
<feature type="compositionally biased region" description="Low complexity" evidence="1">
    <location>
        <begin position="390"/>
        <end position="426"/>
    </location>
</feature>
<reference evidence="4" key="1">
    <citation type="submission" date="2017-04" db="EMBL/GenBank/DDBJ databases">
        <title>Plasmodium gonderi genome.</title>
        <authorList>
            <person name="Arisue N."/>
            <person name="Honma H."/>
            <person name="Kawai S."/>
            <person name="Tougan T."/>
            <person name="Tanabe K."/>
            <person name="Horii T."/>
        </authorList>
    </citation>
    <scope>NUCLEOTIDE SEQUENCE [LARGE SCALE GENOMIC DNA]</scope>
    <source>
        <strain evidence="4">ATCC 30045</strain>
    </source>
</reference>
<keyword evidence="2" id="KW-1133">Transmembrane helix</keyword>
<feature type="transmembrane region" description="Helical" evidence="2">
    <location>
        <begin position="517"/>
        <end position="534"/>
    </location>
</feature>
<comment type="caution">
    <text evidence="3">The sequence shown here is derived from an EMBL/GenBank/DDBJ whole genome shotgun (WGS) entry which is preliminary data.</text>
</comment>
<organism evidence="3 4">
    <name type="scientific">Plasmodium gonderi</name>
    <dbReference type="NCBI Taxonomy" id="77519"/>
    <lineage>
        <taxon>Eukaryota</taxon>
        <taxon>Sar</taxon>
        <taxon>Alveolata</taxon>
        <taxon>Apicomplexa</taxon>
        <taxon>Aconoidasida</taxon>
        <taxon>Haemosporida</taxon>
        <taxon>Plasmodiidae</taxon>
        <taxon>Plasmodium</taxon>
        <taxon>Plasmodium (Plasmodium)</taxon>
    </lineage>
</organism>
<protein>
    <submittedName>
        <fullName evidence="3">Uncharacterized protein</fullName>
    </submittedName>
</protein>
<feature type="compositionally biased region" description="Basic and acidic residues" evidence="1">
    <location>
        <begin position="701"/>
        <end position="713"/>
    </location>
</feature>
<feature type="transmembrane region" description="Helical" evidence="2">
    <location>
        <begin position="482"/>
        <end position="505"/>
    </location>
</feature>
<feature type="region of interest" description="Disordered" evidence="1">
    <location>
        <begin position="326"/>
        <end position="430"/>
    </location>
</feature>
<evidence type="ECO:0000313" key="4">
    <source>
        <dbReference type="Proteomes" id="UP000195521"/>
    </source>
</evidence>
<dbReference type="RefSeq" id="XP_028541599.1">
    <property type="nucleotide sequence ID" value="XM_028685798.1"/>
</dbReference>
<gene>
    <name evidence="3" type="ORF">PGO_011580</name>
</gene>
<feature type="compositionally biased region" description="Basic and acidic residues" evidence="1">
    <location>
        <begin position="375"/>
        <end position="389"/>
    </location>
</feature>
<feature type="region of interest" description="Disordered" evidence="1">
    <location>
        <begin position="171"/>
        <end position="197"/>
    </location>
</feature>
<evidence type="ECO:0000256" key="2">
    <source>
        <dbReference type="SAM" id="Phobius"/>
    </source>
</evidence>
<evidence type="ECO:0000256" key="1">
    <source>
        <dbReference type="SAM" id="MobiDB-lite"/>
    </source>
</evidence>